<dbReference type="Proteomes" id="UP000694559">
    <property type="component" value="Unplaced"/>
</dbReference>
<evidence type="ECO:0000256" key="4">
    <source>
        <dbReference type="SAM" id="SignalP"/>
    </source>
</evidence>
<dbReference type="SMART" id="SM00406">
    <property type="entry name" value="IGv"/>
    <property type="match status" value="1"/>
</dbReference>
<feature type="signal peptide" evidence="4">
    <location>
        <begin position="1"/>
        <end position="19"/>
    </location>
</feature>
<protein>
    <recommendedName>
        <fullName evidence="5">Ig-like domain-containing protein</fullName>
    </recommendedName>
</protein>
<dbReference type="InterPro" id="IPR003599">
    <property type="entry name" value="Ig_sub"/>
</dbReference>
<keyword evidence="3" id="KW-1280">Immunoglobulin</keyword>
<dbReference type="InterPro" id="IPR013783">
    <property type="entry name" value="Ig-like_fold"/>
</dbReference>
<dbReference type="Ensembl" id="ENSNNAT00000009751.1">
    <property type="protein sequence ID" value="ENSNNAP00000009298.1"/>
    <property type="gene ID" value="ENSNNAG00000006232.1"/>
</dbReference>
<dbReference type="GO" id="GO:0002250">
    <property type="term" value="P:adaptive immune response"/>
    <property type="evidence" value="ECO:0007669"/>
    <property type="project" value="UniProtKB-KW"/>
</dbReference>
<feature type="chain" id="PRO_5034306332" description="Ig-like domain-containing protein" evidence="4">
    <location>
        <begin position="20"/>
        <end position="130"/>
    </location>
</feature>
<dbReference type="GO" id="GO:0005576">
    <property type="term" value="C:extracellular region"/>
    <property type="evidence" value="ECO:0007669"/>
    <property type="project" value="UniProtKB-ARBA"/>
</dbReference>
<organism evidence="6 7">
    <name type="scientific">Naja naja</name>
    <name type="common">Indian cobra</name>
    <dbReference type="NCBI Taxonomy" id="35670"/>
    <lineage>
        <taxon>Eukaryota</taxon>
        <taxon>Metazoa</taxon>
        <taxon>Chordata</taxon>
        <taxon>Craniata</taxon>
        <taxon>Vertebrata</taxon>
        <taxon>Euteleostomi</taxon>
        <taxon>Lepidosauria</taxon>
        <taxon>Squamata</taxon>
        <taxon>Bifurcata</taxon>
        <taxon>Unidentata</taxon>
        <taxon>Episquamata</taxon>
        <taxon>Toxicofera</taxon>
        <taxon>Serpentes</taxon>
        <taxon>Colubroidea</taxon>
        <taxon>Elapidae</taxon>
        <taxon>Elapinae</taxon>
        <taxon>Naja</taxon>
    </lineage>
</organism>
<evidence type="ECO:0000256" key="2">
    <source>
        <dbReference type="ARBA" id="ARBA00023130"/>
    </source>
</evidence>
<dbReference type="PROSITE" id="PS50835">
    <property type="entry name" value="IG_LIKE"/>
    <property type="match status" value="1"/>
</dbReference>
<evidence type="ECO:0000256" key="1">
    <source>
        <dbReference type="ARBA" id="ARBA00022859"/>
    </source>
</evidence>
<feature type="domain" description="Ig-like" evidence="5">
    <location>
        <begin position="14"/>
        <end position="130"/>
    </location>
</feature>
<dbReference type="InterPro" id="IPR007110">
    <property type="entry name" value="Ig-like_dom"/>
</dbReference>
<reference evidence="6" key="1">
    <citation type="submission" date="2025-08" db="UniProtKB">
        <authorList>
            <consortium name="Ensembl"/>
        </authorList>
    </citation>
    <scope>IDENTIFICATION</scope>
</reference>
<dbReference type="PANTHER" id="PTHR23266">
    <property type="entry name" value="IMMUNOGLOBULIN HEAVY CHAIN"/>
    <property type="match status" value="1"/>
</dbReference>
<accession>A0A8C6X5K2</accession>
<evidence type="ECO:0000259" key="5">
    <source>
        <dbReference type="PROSITE" id="PS50835"/>
    </source>
</evidence>
<evidence type="ECO:0000256" key="3">
    <source>
        <dbReference type="ARBA" id="ARBA00043265"/>
    </source>
</evidence>
<dbReference type="Pfam" id="PF07686">
    <property type="entry name" value="V-set"/>
    <property type="match status" value="1"/>
</dbReference>
<dbReference type="Gene3D" id="2.60.40.10">
    <property type="entry name" value="Immunoglobulins"/>
    <property type="match status" value="1"/>
</dbReference>
<dbReference type="AlphaFoldDB" id="A0A8C6X5K2"/>
<evidence type="ECO:0000313" key="6">
    <source>
        <dbReference type="Ensembl" id="ENSNNAP00000009298.1"/>
    </source>
</evidence>
<dbReference type="InterPro" id="IPR050199">
    <property type="entry name" value="IgHV"/>
</dbReference>
<dbReference type="SMART" id="SM00409">
    <property type="entry name" value="IG"/>
    <property type="match status" value="1"/>
</dbReference>
<proteinExistence type="predicted"/>
<dbReference type="GO" id="GO:0019814">
    <property type="term" value="C:immunoglobulin complex"/>
    <property type="evidence" value="ECO:0007669"/>
    <property type="project" value="UniProtKB-KW"/>
</dbReference>
<keyword evidence="1" id="KW-0391">Immunity</keyword>
<dbReference type="OMA" id="CYLARNT"/>
<dbReference type="SUPFAM" id="SSF48726">
    <property type="entry name" value="Immunoglobulin"/>
    <property type="match status" value="1"/>
</dbReference>
<sequence length="130" mass="14788">MDLVILLLCLVATPVYVHSTVQLVESGPGTANPGRSFTLTCKVTGDSIKNVYWEWIRQATGKGLEWVGQIDWSSNNWRMYYASSLQSRTTLTADESRNEYYLTMRSLTAADSATYYCARRSQWEKAKEEV</sequence>
<keyword evidence="7" id="KW-1185">Reference proteome</keyword>
<dbReference type="GeneTree" id="ENSGT01030000234536"/>
<dbReference type="SMART" id="SM00408">
    <property type="entry name" value="IGc2"/>
    <property type="match status" value="1"/>
</dbReference>
<dbReference type="InterPro" id="IPR013106">
    <property type="entry name" value="Ig_V-set"/>
</dbReference>
<dbReference type="OrthoDB" id="9426090at2759"/>
<dbReference type="FunFam" id="2.60.40.10:FF:002426">
    <property type="entry name" value="Immunoglobulin heavy variable V15-2"/>
    <property type="match status" value="1"/>
</dbReference>
<evidence type="ECO:0000313" key="7">
    <source>
        <dbReference type="Proteomes" id="UP000694559"/>
    </source>
</evidence>
<name>A0A8C6X5K2_NAJNA</name>
<keyword evidence="2" id="KW-1064">Adaptive immunity</keyword>
<keyword evidence="4" id="KW-0732">Signal</keyword>
<dbReference type="InterPro" id="IPR003598">
    <property type="entry name" value="Ig_sub2"/>
</dbReference>
<dbReference type="InterPro" id="IPR036179">
    <property type="entry name" value="Ig-like_dom_sf"/>
</dbReference>
<reference evidence="6" key="2">
    <citation type="submission" date="2025-09" db="UniProtKB">
        <authorList>
            <consortium name="Ensembl"/>
        </authorList>
    </citation>
    <scope>IDENTIFICATION</scope>
</reference>